<organism evidence="3 4">
    <name type="scientific">Streptomyces lycii</name>
    <dbReference type="NCBI Taxonomy" id="2654337"/>
    <lineage>
        <taxon>Bacteria</taxon>
        <taxon>Bacillati</taxon>
        <taxon>Actinomycetota</taxon>
        <taxon>Actinomycetes</taxon>
        <taxon>Kitasatosporales</taxon>
        <taxon>Streptomycetaceae</taxon>
        <taxon>Streptomyces</taxon>
    </lineage>
</organism>
<evidence type="ECO:0000259" key="2">
    <source>
        <dbReference type="Pfam" id="PF13400"/>
    </source>
</evidence>
<keyword evidence="1" id="KW-0472">Membrane</keyword>
<evidence type="ECO:0000256" key="1">
    <source>
        <dbReference type="SAM" id="Phobius"/>
    </source>
</evidence>
<evidence type="ECO:0000313" key="4">
    <source>
        <dbReference type="Proteomes" id="UP000621266"/>
    </source>
</evidence>
<accession>A0ABQ7FD82</accession>
<feature type="domain" description="Putative Flp pilus-assembly TadG-like N-terminal" evidence="2">
    <location>
        <begin position="24"/>
        <end position="70"/>
    </location>
</feature>
<dbReference type="Pfam" id="PF13400">
    <property type="entry name" value="Tad"/>
    <property type="match status" value="1"/>
</dbReference>
<protein>
    <recommendedName>
        <fullName evidence="2">Putative Flp pilus-assembly TadG-like N-terminal domain-containing protein</fullName>
    </recommendedName>
</protein>
<gene>
    <name evidence="3" type="ORF">GCU69_22950</name>
</gene>
<sequence>MKGDGPTQLSRLRDVPRAARDDRGQVAAFVVGAFAALWLFAGIVVDGGLALAGKVQALDAAQEAARSGAQKLDLARLRSSDDVRLLRADAARTARAHVAATGDSGTASVQGDAVTVHVTHHQSTQILQLVGLRTLTVHATATAHAVRATP</sequence>
<dbReference type="EMBL" id="WHPN01000350">
    <property type="protein sequence ID" value="KAF4406812.1"/>
    <property type="molecule type" value="Genomic_DNA"/>
</dbReference>
<keyword evidence="1" id="KW-1133">Transmembrane helix</keyword>
<dbReference type="InterPro" id="IPR028087">
    <property type="entry name" value="Tad_N"/>
</dbReference>
<proteinExistence type="predicted"/>
<evidence type="ECO:0000313" key="3">
    <source>
        <dbReference type="EMBL" id="KAF4406812.1"/>
    </source>
</evidence>
<keyword evidence="1" id="KW-0812">Transmembrane</keyword>
<dbReference type="Proteomes" id="UP000621266">
    <property type="component" value="Unassembled WGS sequence"/>
</dbReference>
<dbReference type="RefSeq" id="WP_156207036.1">
    <property type="nucleotide sequence ID" value="NZ_WHPN01000350.1"/>
</dbReference>
<keyword evidence="4" id="KW-1185">Reference proteome</keyword>
<name>A0ABQ7FD82_9ACTN</name>
<comment type="caution">
    <text evidence="3">The sequence shown here is derived from an EMBL/GenBank/DDBJ whole genome shotgun (WGS) entry which is preliminary data.</text>
</comment>
<reference evidence="3 4" key="1">
    <citation type="submission" date="2019-10" db="EMBL/GenBank/DDBJ databases">
        <title>Streptomyces tenebrisbrunneis sp.nov., an endogenous actinomycete isolated from of Lycium ruthenicum.</title>
        <authorList>
            <person name="Ma L."/>
        </authorList>
    </citation>
    <scope>NUCLEOTIDE SEQUENCE [LARGE SCALE GENOMIC DNA]</scope>
    <source>
        <strain evidence="3 4">TRM 66187</strain>
    </source>
</reference>
<feature type="transmembrane region" description="Helical" evidence="1">
    <location>
        <begin position="26"/>
        <end position="45"/>
    </location>
</feature>